<dbReference type="AlphaFoldDB" id="A0A543AQF5"/>
<dbReference type="InterPro" id="IPR002575">
    <property type="entry name" value="Aminoglycoside_PTrfase"/>
</dbReference>
<comment type="caution">
    <text evidence="2">The sequence shown here is derived from an EMBL/GenBank/DDBJ whole genome shotgun (WGS) entry which is preliminary data.</text>
</comment>
<name>A0A543AQF5_9ACTN</name>
<protein>
    <submittedName>
        <fullName evidence="2">Aminoglycoside 2''-phosphotransferase</fullName>
    </submittedName>
</protein>
<dbReference type="Pfam" id="PF01636">
    <property type="entry name" value="APH"/>
    <property type="match status" value="1"/>
</dbReference>
<dbReference type="InterPro" id="IPR051678">
    <property type="entry name" value="AGP_Transferase"/>
</dbReference>
<keyword evidence="2" id="KW-0808">Transferase</keyword>
<dbReference type="SUPFAM" id="SSF56112">
    <property type="entry name" value="Protein kinase-like (PK-like)"/>
    <property type="match status" value="1"/>
</dbReference>
<dbReference type="OrthoDB" id="9797603at2"/>
<dbReference type="GO" id="GO:0016740">
    <property type="term" value="F:transferase activity"/>
    <property type="evidence" value="ECO:0007669"/>
    <property type="project" value="UniProtKB-KW"/>
</dbReference>
<dbReference type="PANTHER" id="PTHR21310">
    <property type="entry name" value="AMINOGLYCOSIDE PHOSPHOTRANSFERASE-RELATED-RELATED"/>
    <property type="match status" value="1"/>
</dbReference>
<evidence type="ECO:0000313" key="3">
    <source>
        <dbReference type="Proteomes" id="UP000317043"/>
    </source>
</evidence>
<dbReference type="Gene3D" id="3.30.200.20">
    <property type="entry name" value="Phosphorylase Kinase, domain 1"/>
    <property type="match status" value="1"/>
</dbReference>
<reference evidence="2 3" key="1">
    <citation type="submission" date="2019-06" db="EMBL/GenBank/DDBJ databases">
        <title>Sequencing the genomes of 1000 actinobacteria strains.</title>
        <authorList>
            <person name="Klenk H.-P."/>
        </authorList>
    </citation>
    <scope>NUCLEOTIDE SEQUENCE [LARGE SCALE GENOMIC DNA]</scope>
    <source>
        <strain evidence="2 3">DSM 45928</strain>
    </source>
</reference>
<gene>
    <name evidence="2" type="ORF">FB566_0311</name>
</gene>
<feature type="domain" description="Aminoglycoside phosphotransferase" evidence="1">
    <location>
        <begin position="23"/>
        <end position="246"/>
    </location>
</feature>
<sequence>MDTTDAVTLLADLDLPGAVDPTVTPVIGGWASWTFDVAGEHILRVARDREISDAHRREERLLPELAAAVDFSVPVPIRVGDHRGHRYMVYRRLPGRPLRIGDPTEPVWRALRQLHAFPVDRALELLGESPSWHDRYANEYREWIDRLVIPVLDTDLADRMRYAYDRMLGRLHDLTPTLIHCDLGVEHVLVDEEHGEVTGLIDFETATVGDPAIDLVGLLIAFGETSLRRLLVAGGMSVDWPRLRFYRWMGAVHAIHHGVLTDDPAIVADGISGLRDRLGVTTRHE</sequence>
<dbReference type="EMBL" id="VFOW01000001">
    <property type="protein sequence ID" value="TQL74823.1"/>
    <property type="molecule type" value="Genomic_DNA"/>
</dbReference>
<evidence type="ECO:0000259" key="1">
    <source>
        <dbReference type="Pfam" id="PF01636"/>
    </source>
</evidence>
<proteinExistence type="predicted"/>
<dbReference type="Proteomes" id="UP000317043">
    <property type="component" value="Unassembled WGS sequence"/>
</dbReference>
<dbReference type="InParanoid" id="A0A543AQF5"/>
<evidence type="ECO:0000313" key="2">
    <source>
        <dbReference type="EMBL" id="TQL74823.1"/>
    </source>
</evidence>
<dbReference type="PANTHER" id="PTHR21310:SF15">
    <property type="entry name" value="AMINOGLYCOSIDE PHOSPHOTRANSFERASE DOMAIN-CONTAINING PROTEIN"/>
    <property type="match status" value="1"/>
</dbReference>
<dbReference type="InterPro" id="IPR011009">
    <property type="entry name" value="Kinase-like_dom_sf"/>
</dbReference>
<accession>A0A543AQF5</accession>
<dbReference type="RefSeq" id="WP_142034215.1">
    <property type="nucleotide sequence ID" value="NZ_JBHTGS010000002.1"/>
</dbReference>
<dbReference type="Gene3D" id="3.90.1200.10">
    <property type="match status" value="1"/>
</dbReference>
<keyword evidence="3" id="KW-1185">Reference proteome</keyword>
<organism evidence="2 3">
    <name type="scientific">Stackebrandtia endophytica</name>
    <dbReference type="NCBI Taxonomy" id="1496996"/>
    <lineage>
        <taxon>Bacteria</taxon>
        <taxon>Bacillati</taxon>
        <taxon>Actinomycetota</taxon>
        <taxon>Actinomycetes</taxon>
        <taxon>Glycomycetales</taxon>
        <taxon>Glycomycetaceae</taxon>
        <taxon>Stackebrandtia</taxon>
    </lineage>
</organism>